<name>A0A381Z5K4_9ZZZZ</name>
<evidence type="ECO:0000256" key="6">
    <source>
        <dbReference type="ARBA" id="ARBA00022723"/>
    </source>
</evidence>
<evidence type="ECO:0000256" key="9">
    <source>
        <dbReference type="ARBA" id="ARBA00031306"/>
    </source>
</evidence>
<dbReference type="GO" id="GO:0016740">
    <property type="term" value="F:transferase activity"/>
    <property type="evidence" value="ECO:0007669"/>
    <property type="project" value="UniProtKB-KW"/>
</dbReference>
<evidence type="ECO:0000256" key="5">
    <source>
        <dbReference type="ARBA" id="ARBA00022679"/>
    </source>
</evidence>
<dbReference type="Pfam" id="PF02424">
    <property type="entry name" value="ApbE"/>
    <property type="match status" value="1"/>
</dbReference>
<dbReference type="AlphaFoldDB" id="A0A381Z5K4"/>
<proteinExistence type="predicted"/>
<evidence type="ECO:0000256" key="10">
    <source>
        <dbReference type="ARBA" id="ARBA00048540"/>
    </source>
</evidence>
<dbReference type="PIRSF" id="PIRSF006268">
    <property type="entry name" value="ApbE"/>
    <property type="match status" value="1"/>
</dbReference>
<keyword evidence="7" id="KW-0274">FAD</keyword>
<dbReference type="PANTHER" id="PTHR30040:SF2">
    <property type="entry name" value="FAD:PROTEIN FMN TRANSFERASE"/>
    <property type="match status" value="1"/>
</dbReference>
<sequence>MKKQIRKLKAQLLLGFLVFWTGCNLPRDIIIFTGHTMGTTYTIKTISAQPINNYQNLEIGIDSVLESVSQQMSTWDPNSELSRFNRNKSKKPIPVSSQLFDVVESAISISEKTNGAFDITVFELMGLWGFGPTPKDGIPTDREIEKALSSTGWEQVNLLDNGIKKLNPNIKIDLNAIAKGYGVDQVFNFIRGLGYKDVFVEIGGELRCSGKNQLNKSWRIGIDNPNVGDYSSNEIAAVIIMDNRALATSGNYRNFVNIDGEIIGHTINPILGKPIQTNVLSVTVLAESCMNADGWATALMTMDYESGIEIVRSEKGLDVIWIIERPDTSRRFGRTNGVKIEDSIYEFIQ</sequence>
<evidence type="ECO:0000256" key="4">
    <source>
        <dbReference type="ARBA" id="ARBA00022630"/>
    </source>
</evidence>
<dbReference type="EC" id="2.7.1.180" evidence="2"/>
<organism evidence="11">
    <name type="scientific">marine metagenome</name>
    <dbReference type="NCBI Taxonomy" id="408172"/>
    <lineage>
        <taxon>unclassified sequences</taxon>
        <taxon>metagenomes</taxon>
        <taxon>ecological metagenomes</taxon>
    </lineage>
</organism>
<accession>A0A381Z5K4</accession>
<dbReference type="SUPFAM" id="SSF143631">
    <property type="entry name" value="ApbE-like"/>
    <property type="match status" value="1"/>
</dbReference>
<reference evidence="11" key="1">
    <citation type="submission" date="2018-05" db="EMBL/GenBank/DDBJ databases">
        <authorList>
            <person name="Lanie J.A."/>
            <person name="Ng W.-L."/>
            <person name="Kazmierczak K.M."/>
            <person name="Andrzejewski T.M."/>
            <person name="Davidsen T.M."/>
            <person name="Wayne K.J."/>
            <person name="Tettelin H."/>
            <person name="Glass J.I."/>
            <person name="Rusch D."/>
            <person name="Podicherti R."/>
            <person name="Tsui H.-C.T."/>
            <person name="Winkler M.E."/>
        </authorList>
    </citation>
    <scope>NUCLEOTIDE SEQUENCE</scope>
</reference>
<dbReference type="EMBL" id="UINC01019921">
    <property type="protein sequence ID" value="SVA84162.1"/>
    <property type="molecule type" value="Genomic_DNA"/>
</dbReference>
<keyword evidence="5" id="KW-0808">Transferase</keyword>
<dbReference type="InterPro" id="IPR003374">
    <property type="entry name" value="ApbE-like_sf"/>
</dbReference>
<gene>
    <name evidence="11" type="ORF">METZ01_LOCUS137016</name>
</gene>
<keyword evidence="8" id="KW-0460">Magnesium</keyword>
<dbReference type="GO" id="GO:0046872">
    <property type="term" value="F:metal ion binding"/>
    <property type="evidence" value="ECO:0007669"/>
    <property type="project" value="UniProtKB-KW"/>
</dbReference>
<dbReference type="PROSITE" id="PS51257">
    <property type="entry name" value="PROKAR_LIPOPROTEIN"/>
    <property type="match status" value="1"/>
</dbReference>
<dbReference type="PANTHER" id="PTHR30040">
    <property type="entry name" value="THIAMINE BIOSYNTHESIS LIPOPROTEIN APBE"/>
    <property type="match status" value="1"/>
</dbReference>
<evidence type="ECO:0000256" key="3">
    <source>
        <dbReference type="ARBA" id="ARBA00016337"/>
    </source>
</evidence>
<evidence type="ECO:0000256" key="8">
    <source>
        <dbReference type="ARBA" id="ARBA00022842"/>
    </source>
</evidence>
<comment type="catalytic activity">
    <reaction evidence="10">
        <text>L-threonyl-[protein] + FAD = FMN-L-threonyl-[protein] + AMP + H(+)</text>
        <dbReference type="Rhea" id="RHEA:36847"/>
        <dbReference type="Rhea" id="RHEA-COMP:11060"/>
        <dbReference type="Rhea" id="RHEA-COMP:11061"/>
        <dbReference type="ChEBI" id="CHEBI:15378"/>
        <dbReference type="ChEBI" id="CHEBI:30013"/>
        <dbReference type="ChEBI" id="CHEBI:57692"/>
        <dbReference type="ChEBI" id="CHEBI:74257"/>
        <dbReference type="ChEBI" id="CHEBI:456215"/>
        <dbReference type="EC" id="2.7.1.180"/>
    </reaction>
</comment>
<dbReference type="InterPro" id="IPR024932">
    <property type="entry name" value="ApbE"/>
</dbReference>
<keyword evidence="4" id="KW-0285">Flavoprotein</keyword>
<evidence type="ECO:0000256" key="2">
    <source>
        <dbReference type="ARBA" id="ARBA00011955"/>
    </source>
</evidence>
<evidence type="ECO:0000256" key="1">
    <source>
        <dbReference type="ARBA" id="ARBA00001946"/>
    </source>
</evidence>
<protein>
    <recommendedName>
        <fullName evidence="3">FAD:protein FMN transferase</fullName>
        <ecNumber evidence="2">2.7.1.180</ecNumber>
    </recommendedName>
    <alternativeName>
        <fullName evidence="9">Flavin transferase</fullName>
    </alternativeName>
</protein>
<comment type="cofactor">
    <cofactor evidence="1">
        <name>Mg(2+)</name>
        <dbReference type="ChEBI" id="CHEBI:18420"/>
    </cofactor>
</comment>
<evidence type="ECO:0000256" key="7">
    <source>
        <dbReference type="ARBA" id="ARBA00022827"/>
    </source>
</evidence>
<dbReference type="Gene3D" id="3.10.520.10">
    <property type="entry name" value="ApbE-like domains"/>
    <property type="match status" value="1"/>
</dbReference>
<keyword evidence="6" id="KW-0479">Metal-binding</keyword>
<evidence type="ECO:0000313" key="11">
    <source>
        <dbReference type="EMBL" id="SVA84162.1"/>
    </source>
</evidence>